<proteinExistence type="predicted"/>
<dbReference type="Proteomes" id="UP001177021">
    <property type="component" value="Unassembled WGS sequence"/>
</dbReference>
<evidence type="ECO:0000313" key="1">
    <source>
        <dbReference type="EMBL" id="CAJ2629570.1"/>
    </source>
</evidence>
<keyword evidence="2" id="KW-1185">Reference proteome</keyword>
<dbReference type="EMBL" id="CASHSV030000001">
    <property type="protein sequence ID" value="CAJ2629570.1"/>
    <property type="molecule type" value="Genomic_DNA"/>
</dbReference>
<accession>A0ACB0IC94</accession>
<protein>
    <submittedName>
        <fullName evidence="1">Uncharacterized protein</fullName>
    </submittedName>
</protein>
<sequence length="526" mass="58966">MQLFALHQQQSQALETHAASFASFRVTGNDKDSILICFASKTINAGQVTSKMHVIELGAQPGKPSFTKKQADLFFPPDFADDFPVSIQISNKYGLIYVITKLGLLFVYDMETATAVYRNRISHDPIFLTAEASSVGGFYAVNRRGQVLLATVNEATIVPFVSGQSNNLELAVNLAKRGNLPGAEELVVQRFQELFAHTKYKEAAELAAESPRGILRTPNTIAKFQSVPVQAGQTPPLLQYFGTLLTGSKLNAFESLELSRLVINQNKKNLLENWLVEDKLEFSEELGDLVKTVDNELALKIYIKARATPKVVAAFAERRAFYSKQALRTNDAADKFQQITEKFEAALSDISYNKLEISLSEEVQEQIELIHAQFKRAKSRTEFSEKLHLRTINDLKKESSELHKLVITSNGEPGDRFEAVSLLTKLKDCMLTENSKVASYVSEQVSTKHWSPVIPDDFLCPRSLELMKDPVIVSTGQTYERSCIQKWLDAGHRTCPKTQQTLLHTALTPNYVLKSLIGLWCQKQRR</sequence>
<name>A0ACB0IC94_TRIPR</name>
<comment type="caution">
    <text evidence="1">The sequence shown here is derived from an EMBL/GenBank/DDBJ whole genome shotgun (WGS) entry which is preliminary data.</text>
</comment>
<reference evidence="1" key="1">
    <citation type="submission" date="2023-10" db="EMBL/GenBank/DDBJ databases">
        <authorList>
            <person name="Rodriguez Cubillos JULIANA M."/>
            <person name="De Vega J."/>
        </authorList>
    </citation>
    <scope>NUCLEOTIDE SEQUENCE</scope>
</reference>
<evidence type="ECO:0000313" key="2">
    <source>
        <dbReference type="Proteomes" id="UP001177021"/>
    </source>
</evidence>
<gene>
    <name evidence="1" type="ORF">MILVUS5_LOCUS1519</name>
</gene>
<organism evidence="1 2">
    <name type="scientific">Trifolium pratense</name>
    <name type="common">Red clover</name>
    <dbReference type="NCBI Taxonomy" id="57577"/>
    <lineage>
        <taxon>Eukaryota</taxon>
        <taxon>Viridiplantae</taxon>
        <taxon>Streptophyta</taxon>
        <taxon>Embryophyta</taxon>
        <taxon>Tracheophyta</taxon>
        <taxon>Spermatophyta</taxon>
        <taxon>Magnoliopsida</taxon>
        <taxon>eudicotyledons</taxon>
        <taxon>Gunneridae</taxon>
        <taxon>Pentapetalae</taxon>
        <taxon>rosids</taxon>
        <taxon>fabids</taxon>
        <taxon>Fabales</taxon>
        <taxon>Fabaceae</taxon>
        <taxon>Papilionoideae</taxon>
        <taxon>50 kb inversion clade</taxon>
        <taxon>NPAAA clade</taxon>
        <taxon>Hologalegina</taxon>
        <taxon>IRL clade</taxon>
        <taxon>Trifolieae</taxon>
        <taxon>Trifolium</taxon>
    </lineage>
</organism>